<evidence type="ECO:0000313" key="4">
    <source>
        <dbReference type="Proteomes" id="UP001139414"/>
    </source>
</evidence>
<dbReference type="AlphaFoldDB" id="A0A9X1RZ00"/>
<dbReference type="GO" id="GO:0055085">
    <property type="term" value="P:transmembrane transport"/>
    <property type="evidence" value="ECO:0007669"/>
    <property type="project" value="InterPro"/>
</dbReference>
<dbReference type="InterPro" id="IPR037682">
    <property type="entry name" value="TonB_C"/>
</dbReference>
<organism evidence="3 4">
    <name type="scientific">Christiangramia sediminis</name>
    <dbReference type="NCBI Taxonomy" id="2881336"/>
    <lineage>
        <taxon>Bacteria</taxon>
        <taxon>Pseudomonadati</taxon>
        <taxon>Bacteroidota</taxon>
        <taxon>Flavobacteriia</taxon>
        <taxon>Flavobacteriales</taxon>
        <taxon>Flavobacteriaceae</taxon>
        <taxon>Christiangramia</taxon>
    </lineage>
</organism>
<dbReference type="SUPFAM" id="SSF74653">
    <property type="entry name" value="TolA/TonB C-terminal domain"/>
    <property type="match status" value="1"/>
</dbReference>
<feature type="chain" id="PRO_5040957339" evidence="1">
    <location>
        <begin position="23"/>
        <end position="159"/>
    </location>
</feature>
<dbReference type="RefSeq" id="WP_229341773.1">
    <property type="nucleotide sequence ID" value="NZ_JAJBZG010000005.1"/>
</dbReference>
<keyword evidence="1" id="KW-0732">Signal</keyword>
<name>A0A9X1RZ00_9FLAO</name>
<accession>A0A9X1RZ00</accession>
<dbReference type="Gene3D" id="3.30.1150.10">
    <property type="match status" value="1"/>
</dbReference>
<protein>
    <submittedName>
        <fullName evidence="3">Energy transducer TonB</fullName>
    </submittedName>
</protein>
<proteinExistence type="predicted"/>
<dbReference type="Proteomes" id="UP001139414">
    <property type="component" value="Unassembled WGS sequence"/>
</dbReference>
<sequence>MKTPINYTLSLLFALISIGAFSQDTTEVEAIPFAVVDQVPAFEGCENLEGEEMKNCTVEKITHHVNSNFDTSLGKKLNIQGQTRIVVQFKIDENGNITDVRSRSLADEAEVREVLQNEATRVVSSLPQMQPGKKDGKNVAIMYSLPIAFAVPEKEEKKS</sequence>
<feature type="domain" description="TonB C-terminal" evidence="2">
    <location>
        <begin position="77"/>
        <end position="150"/>
    </location>
</feature>
<evidence type="ECO:0000256" key="1">
    <source>
        <dbReference type="SAM" id="SignalP"/>
    </source>
</evidence>
<reference evidence="3" key="1">
    <citation type="submission" date="2021-10" db="EMBL/GenBank/DDBJ databases">
        <title>Gramella sp. ASW11-100T, isolated from marine sediment.</title>
        <authorList>
            <person name="Xia C."/>
        </authorList>
    </citation>
    <scope>NUCLEOTIDE SEQUENCE</scope>
    <source>
        <strain evidence="3">ASW11-100</strain>
    </source>
</reference>
<comment type="caution">
    <text evidence="3">The sequence shown here is derived from an EMBL/GenBank/DDBJ whole genome shotgun (WGS) entry which is preliminary data.</text>
</comment>
<dbReference type="Pfam" id="PF03544">
    <property type="entry name" value="TonB_C"/>
    <property type="match status" value="1"/>
</dbReference>
<feature type="signal peptide" evidence="1">
    <location>
        <begin position="1"/>
        <end position="22"/>
    </location>
</feature>
<evidence type="ECO:0000313" key="3">
    <source>
        <dbReference type="EMBL" id="MCB7482299.1"/>
    </source>
</evidence>
<keyword evidence="4" id="KW-1185">Reference proteome</keyword>
<dbReference type="EMBL" id="JAJBZG010000005">
    <property type="protein sequence ID" value="MCB7482299.1"/>
    <property type="molecule type" value="Genomic_DNA"/>
</dbReference>
<evidence type="ECO:0000259" key="2">
    <source>
        <dbReference type="Pfam" id="PF03544"/>
    </source>
</evidence>
<gene>
    <name evidence="3" type="ORF">LGQ90_13585</name>
</gene>